<dbReference type="Proteomes" id="UP000607653">
    <property type="component" value="Unassembled WGS sequence"/>
</dbReference>
<organism evidence="1 2">
    <name type="scientific">Nelumbo nucifera</name>
    <name type="common">Sacred lotus</name>
    <dbReference type="NCBI Taxonomy" id="4432"/>
    <lineage>
        <taxon>Eukaryota</taxon>
        <taxon>Viridiplantae</taxon>
        <taxon>Streptophyta</taxon>
        <taxon>Embryophyta</taxon>
        <taxon>Tracheophyta</taxon>
        <taxon>Spermatophyta</taxon>
        <taxon>Magnoliopsida</taxon>
        <taxon>Proteales</taxon>
        <taxon>Nelumbonaceae</taxon>
        <taxon>Nelumbo</taxon>
    </lineage>
</organism>
<reference evidence="1 2" key="1">
    <citation type="journal article" date="2020" name="Mol. Biol. Evol.">
        <title>Distinct Expression and Methylation Patterns for Genes with Different Fates following a Single Whole-Genome Duplication in Flowering Plants.</title>
        <authorList>
            <person name="Shi T."/>
            <person name="Rahmani R.S."/>
            <person name="Gugger P.F."/>
            <person name="Wang M."/>
            <person name="Li H."/>
            <person name="Zhang Y."/>
            <person name="Li Z."/>
            <person name="Wang Q."/>
            <person name="Van de Peer Y."/>
            <person name="Marchal K."/>
            <person name="Chen J."/>
        </authorList>
    </citation>
    <scope>NUCLEOTIDE SEQUENCE [LARGE SCALE GENOMIC DNA]</scope>
    <source>
        <tissue evidence="1">Leaf</tissue>
    </source>
</reference>
<comment type="caution">
    <text evidence="1">The sequence shown here is derived from an EMBL/GenBank/DDBJ whole genome shotgun (WGS) entry which is preliminary data.</text>
</comment>
<proteinExistence type="predicted"/>
<protein>
    <submittedName>
        <fullName evidence="1">Uncharacterized protein</fullName>
    </submittedName>
</protein>
<gene>
    <name evidence="1" type="ORF">HUJ06_019539</name>
</gene>
<dbReference type="AlphaFoldDB" id="A0A822XGD2"/>
<evidence type="ECO:0000313" key="2">
    <source>
        <dbReference type="Proteomes" id="UP000607653"/>
    </source>
</evidence>
<sequence length="55" mass="6460">MLQVKMTMIPNTTLHSKDRTKTNQLNFPTSQSTLKTQSERLNNIQSKWFKASNYE</sequence>
<keyword evidence="2" id="KW-1185">Reference proteome</keyword>
<dbReference type="EMBL" id="DUZY01000001">
    <property type="protein sequence ID" value="DAD18076.1"/>
    <property type="molecule type" value="Genomic_DNA"/>
</dbReference>
<accession>A0A822XGD2</accession>
<name>A0A822XGD2_NELNU</name>
<evidence type="ECO:0000313" key="1">
    <source>
        <dbReference type="EMBL" id="DAD18076.1"/>
    </source>
</evidence>